<dbReference type="InterPro" id="IPR036291">
    <property type="entry name" value="NAD(P)-bd_dom_sf"/>
</dbReference>
<dbReference type="RefSeq" id="WP_137969631.1">
    <property type="nucleotide sequence ID" value="NZ_BJHV01000001.1"/>
</dbReference>
<proteinExistence type="inferred from homology"/>
<keyword evidence="4" id="KW-1185">Reference proteome</keyword>
<gene>
    <name evidence="3" type="ORF">SANT12839_097460</name>
</gene>
<evidence type="ECO:0000313" key="3">
    <source>
        <dbReference type="EMBL" id="GDY48864.1"/>
    </source>
</evidence>
<name>A0A4D4KL27_9ACTN</name>
<comment type="caution">
    <text evidence="3">The sequence shown here is derived from an EMBL/GenBank/DDBJ whole genome shotgun (WGS) entry which is preliminary data.</text>
</comment>
<organism evidence="3 4">
    <name type="scientific">Streptomyces antimycoticus</name>
    <dbReference type="NCBI Taxonomy" id="68175"/>
    <lineage>
        <taxon>Bacteria</taxon>
        <taxon>Bacillati</taxon>
        <taxon>Actinomycetota</taxon>
        <taxon>Actinomycetes</taxon>
        <taxon>Kitasatosporales</taxon>
        <taxon>Streptomycetaceae</taxon>
        <taxon>Streptomyces</taxon>
        <taxon>Streptomyces violaceusniger group</taxon>
    </lineage>
</organism>
<evidence type="ECO:0000256" key="2">
    <source>
        <dbReference type="ARBA" id="ARBA00023002"/>
    </source>
</evidence>
<dbReference type="GO" id="GO:0016020">
    <property type="term" value="C:membrane"/>
    <property type="evidence" value="ECO:0007669"/>
    <property type="project" value="TreeGrafter"/>
</dbReference>
<reference evidence="3 4" key="1">
    <citation type="journal article" date="2020" name="Int. J. Syst. Evol. Microbiol.">
        <title>Reclassification of Streptomyces castelarensis and Streptomyces sporoclivatus as later heterotypic synonyms of Streptomyces antimycoticus.</title>
        <authorList>
            <person name="Komaki H."/>
            <person name="Tamura T."/>
        </authorList>
    </citation>
    <scope>NUCLEOTIDE SEQUENCE [LARGE SCALE GENOMIC DNA]</scope>
    <source>
        <strain evidence="3 4">NBRC 12839</strain>
    </source>
</reference>
<dbReference type="AlphaFoldDB" id="A0A4D4KL27"/>
<dbReference type="SUPFAM" id="SSF51735">
    <property type="entry name" value="NAD(P)-binding Rossmann-fold domains"/>
    <property type="match status" value="1"/>
</dbReference>
<sequence>MTTTTIAITGATDGLGRALAVRLAADRDVRLVLHGRDPAKLERVVAEIECTGGAAAPVTATADLSDLAADRRRCVLPGRAPRLDRRADGTWRPEVQHLR</sequence>
<dbReference type="PANTHER" id="PTHR44196:SF1">
    <property type="entry name" value="DEHYDROGENASE_REDUCTASE SDR FAMILY MEMBER 7B"/>
    <property type="match status" value="1"/>
</dbReference>
<accession>A0A4D4KL27</accession>
<evidence type="ECO:0000256" key="1">
    <source>
        <dbReference type="ARBA" id="ARBA00006484"/>
    </source>
</evidence>
<dbReference type="GO" id="GO:0016491">
    <property type="term" value="F:oxidoreductase activity"/>
    <property type="evidence" value="ECO:0007669"/>
    <property type="project" value="UniProtKB-KW"/>
</dbReference>
<dbReference type="EMBL" id="BJHV01000001">
    <property type="protein sequence ID" value="GDY48864.1"/>
    <property type="molecule type" value="Genomic_DNA"/>
</dbReference>
<evidence type="ECO:0000313" key="4">
    <source>
        <dbReference type="Proteomes" id="UP000299290"/>
    </source>
</evidence>
<dbReference type="Gene3D" id="3.40.50.720">
    <property type="entry name" value="NAD(P)-binding Rossmann-like Domain"/>
    <property type="match status" value="1"/>
</dbReference>
<dbReference type="PANTHER" id="PTHR44196">
    <property type="entry name" value="DEHYDROGENASE/REDUCTASE SDR FAMILY MEMBER 7B"/>
    <property type="match status" value="1"/>
</dbReference>
<dbReference type="Pfam" id="PF00106">
    <property type="entry name" value="adh_short"/>
    <property type="match status" value="1"/>
</dbReference>
<dbReference type="InterPro" id="IPR002347">
    <property type="entry name" value="SDR_fam"/>
</dbReference>
<protein>
    <recommendedName>
        <fullName evidence="5">Ketoreductase (KR) domain-containing protein</fullName>
    </recommendedName>
</protein>
<keyword evidence="2" id="KW-0560">Oxidoreductase</keyword>
<evidence type="ECO:0008006" key="5">
    <source>
        <dbReference type="Google" id="ProtNLM"/>
    </source>
</evidence>
<comment type="similarity">
    <text evidence="1">Belongs to the short-chain dehydrogenases/reductases (SDR) family.</text>
</comment>
<dbReference type="Proteomes" id="UP000299290">
    <property type="component" value="Unassembled WGS sequence"/>
</dbReference>